<dbReference type="Proteomes" id="UP001057452">
    <property type="component" value="Chromosome 16"/>
</dbReference>
<name>A0ACB9WCK9_CHAAC</name>
<feature type="non-terminal residue" evidence="1">
    <location>
        <position position="78"/>
    </location>
</feature>
<accession>A0ACB9WCK9</accession>
<comment type="caution">
    <text evidence="1">The sequence shown here is derived from an EMBL/GenBank/DDBJ whole genome shotgun (WGS) entry which is preliminary data.</text>
</comment>
<reference evidence="1" key="1">
    <citation type="submission" date="2022-05" db="EMBL/GenBank/DDBJ databases">
        <title>Chromosome-level genome of Chaenocephalus aceratus.</title>
        <authorList>
            <person name="Park H."/>
        </authorList>
    </citation>
    <scope>NUCLEOTIDE SEQUENCE</scope>
    <source>
        <strain evidence="1">KU_202001</strain>
    </source>
</reference>
<sequence length="78" mass="8615">SYDEKAAVNAQAWVDQCILAHGAPSTRMIDGYELGENLFYSSSLDSWTDAITDWHAEVSHYLYPSGSTNGKSVGHYTQ</sequence>
<feature type="non-terminal residue" evidence="1">
    <location>
        <position position="1"/>
    </location>
</feature>
<evidence type="ECO:0000313" key="2">
    <source>
        <dbReference type="Proteomes" id="UP001057452"/>
    </source>
</evidence>
<protein>
    <submittedName>
        <fullName evidence="1">Uncharacterized protein</fullName>
    </submittedName>
</protein>
<keyword evidence="2" id="KW-1185">Reference proteome</keyword>
<organism evidence="1 2">
    <name type="scientific">Chaenocephalus aceratus</name>
    <name type="common">Blackfin icefish</name>
    <name type="synonym">Chaenichthys aceratus</name>
    <dbReference type="NCBI Taxonomy" id="36190"/>
    <lineage>
        <taxon>Eukaryota</taxon>
        <taxon>Metazoa</taxon>
        <taxon>Chordata</taxon>
        <taxon>Craniata</taxon>
        <taxon>Vertebrata</taxon>
        <taxon>Euteleostomi</taxon>
        <taxon>Actinopterygii</taxon>
        <taxon>Neopterygii</taxon>
        <taxon>Teleostei</taxon>
        <taxon>Neoteleostei</taxon>
        <taxon>Acanthomorphata</taxon>
        <taxon>Eupercaria</taxon>
        <taxon>Perciformes</taxon>
        <taxon>Notothenioidei</taxon>
        <taxon>Channichthyidae</taxon>
        <taxon>Chaenocephalus</taxon>
    </lineage>
</organism>
<gene>
    <name evidence="1" type="ORF">KUCAC02_013708</name>
</gene>
<evidence type="ECO:0000313" key="1">
    <source>
        <dbReference type="EMBL" id="KAI4810777.1"/>
    </source>
</evidence>
<proteinExistence type="predicted"/>
<dbReference type="EMBL" id="CM043800">
    <property type="protein sequence ID" value="KAI4810777.1"/>
    <property type="molecule type" value="Genomic_DNA"/>
</dbReference>